<dbReference type="RefSeq" id="WP_118896854.1">
    <property type="nucleotide sequence ID" value="NZ_QOCT01000010.1"/>
</dbReference>
<sequence length="112" mass="13404">MSESITIELSSKSIDKIVELLEPRVIAKLQSNRKTMIEDTVNRIINLNEFNKKYVKKTPDWIKQNIFYEFKPSWVEDIHPGKGKAFRIHEDEASQWMKEHRHEIDWNAKLHD</sequence>
<evidence type="ECO:0008006" key="3">
    <source>
        <dbReference type="Google" id="ProtNLM"/>
    </source>
</evidence>
<protein>
    <recommendedName>
        <fullName evidence="3">DUF771 domain-containing protein</fullName>
    </recommendedName>
</protein>
<name>A0ABX9LX38_9LACO</name>
<evidence type="ECO:0000313" key="2">
    <source>
        <dbReference type="Proteomes" id="UP000283380"/>
    </source>
</evidence>
<proteinExistence type="predicted"/>
<dbReference type="Proteomes" id="UP000283380">
    <property type="component" value="Unassembled WGS sequence"/>
</dbReference>
<comment type="caution">
    <text evidence="1">The sequence shown here is derived from an EMBL/GenBank/DDBJ whole genome shotgun (WGS) entry which is preliminary data.</text>
</comment>
<gene>
    <name evidence="1" type="ORF">DS834_01220</name>
</gene>
<keyword evidence="2" id="KW-1185">Reference proteome</keyword>
<dbReference type="EMBL" id="QOCU01000001">
    <property type="protein sequence ID" value="RHW53585.1"/>
    <property type="molecule type" value="Genomic_DNA"/>
</dbReference>
<evidence type="ECO:0000313" key="1">
    <source>
        <dbReference type="EMBL" id="RHW53585.1"/>
    </source>
</evidence>
<accession>A0ABX9LX38</accession>
<organism evidence="1 2">
    <name type="scientific">Lactobacillus bombicola</name>
    <dbReference type="NCBI Taxonomy" id="1505723"/>
    <lineage>
        <taxon>Bacteria</taxon>
        <taxon>Bacillati</taxon>
        <taxon>Bacillota</taxon>
        <taxon>Bacilli</taxon>
        <taxon>Lactobacillales</taxon>
        <taxon>Lactobacillaceae</taxon>
        <taxon>Lactobacillus</taxon>
    </lineage>
</organism>
<reference evidence="1 2" key="1">
    <citation type="submission" date="2018-07" db="EMBL/GenBank/DDBJ databases">
        <title>Genome sequences of six Lactobacillus spp. isolated from bumble bee guts.</title>
        <authorList>
            <person name="Motta E.V.S."/>
            <person name="Moran N.A."/>
        </authorList>
    </citation>
    <scope>NUCLEOTIDE SEQUENCE [LARGE SCALE GENOMIC DNA]</scope>
    <source>
        <strain evidence="1 2">BI-4G</strain>
    </source>
</reference>